<comment type="similarity">
    <text evidence="2">Belongs to the ESS2 family.</text>
</comment>
<dbReference type="WBParaSite" id="SBAD_0000157801-mRNA-1">
    <property type="protein sequence ID" value="SBAD_0000157801-mRNA-1"/>
    <property type="gene ID" value="SBAD_0000157801"/>
</dbReference>
<dbReference type="OrthoDB" id="19679at2759"/>
<proteinExistence type="inferred from homology"/>
<dbReference type="InterPro" id="IPR019148">
    <property type="entry name" value="Nuclear_protein_DGCR14_ESS-2"/>
</dbReference>
<evidence type="ECO:0000256" key="1">
    <source>
        <dbReference type="ARBA" id="ARBA00004123"/>
    </source>
</evidence>
<organism evidence="7">
    <name type="scientific">Soboliphyme baturini</name>
    <dbReference type="NCBI Taxonomy" id="241478"/>
    <lineage>
        <taxon>Eukaryota</taxon>
        <taxon>Metazoa</taxon>
        <taxon>Ecdysozoa</taxon>
        <taxon>Nematoda</taxon>
        <taxon>Enoplea</taxon>
        <taxon>Dorylaimia</taxon>
        <taxon>Dioctophymatida</taxon>
        <taxon>Dioctophymatoidea</taxon>
        <taxon>Soboliphymatidae</taxon>
        <taxon>Soboliphyme</taxon>
    </lineage>
</organism>
<dbReference type="PANTHER" id="PTHR12940">
    <property type="entry name" value="ES-2 PROTEIN - RELATED"/>
    <property type="match status" value="1"/>
</dbReference>
<gene>
    <name evidence="5" type="ORF">SBAD_LOCUS1507</name>
</gene>
<dbReference type="Pfam" id="PF09751">
    <property type="entry name" value="Es2"/>
    <property type="match status" value="2"/>
</dbReference>
<evidence type="ECO:0000256" key="4">
    <source>
        <dbReference type="SAM" id="MobiDB-lite"/>
    </source>
</evidence>
<comment type="subcellular location">
    <subcellularLocation>
        <location evidence="1">Nucleus</location>
    </subcellularLocation>
</comment>
<feature type="compositionally biased region" description="Polar residues" evidence="4">
    <location>
        <begin position="389"/>
        <end position="399"/>
    </location>
</feature>
<dbReference type="EMBL" id="UZAM01006848">
    <property type="protein sequence ID" value="VDO94566.1"/>
    <property type="molecule type" value="Genomic_DNA"/>
</dbReference>
<protein>
    <submittedName>
        <fullName evidence="7">Protein DGCR14</fullName>
    </submittedName>
</protein>
<accession>A0A183ID13</accession>
<evidence type="ECO:0000313" key="7">
    <source>
        <dbReference type="WBParaSite" id="SBAD_0000157801-mRNA-1"/>
    </source>
</evidence>
<dbReference type="Proteomes" id="UP000270296">
    <property type="component" value="Unassembled WGS sequence"/>
</dbReference>
<dbReference type="GO" id="GO:0071013">
    <property type="term" value="C:catalytic step 2 spliceosome"/>
    <property type="evidence" value="ECO:0007669"/>
    <property type="project" value="TreeGrafter"/>
</dbReference>
<sequence length="438" mass="48569">MAVVPATCSGIQTLVNAANSSSKCQLKVLEEDEYVANLEYIIQRDFFPDVEKLRAQNEYLEAVENNDLAKIKDLQQRYVCRPTGVAQRVPRFDNVSLDAFLRQSTSEDNASFEEIVEAEEAKRYDKNAWMYCAEQAHKENICKQQALLGADEQLALPAPRVASVGNWFYSAKNSLMFIPEGAKLTAEEMEIKKKNAERVIVHKNTRFNEDPFAKDATQPLLNKSAVALAAAGQGKVDVLGNEIKFGNAMQKFSTVVTPSPMPGLNESPLMTWGEIEGTPFRLDAGDTPIPRTPGPSFKIPDIPLRDQLAQSITEEVLRKNRVRKQANRNAASSLTPKFSSVRSMERLSTMSPAAKRLASTKLGVRVATDKRHNLGYTPSPSRTPKHTPLISTEKLTSKTPAAKICGSTAEDSSEKQQQYSLTDNLLNLRKQPTASDFF</sequence>
<reference evidence="7" key="1">
    <citation type="submission" date="2016-06" db="UniProtKB">
        <authorList>
            <consortium name="WormBaseParasite"/>
        </authorList>
    </citation>
    <scope>IDENTIFICATION</scope>
</reference>
<dbReference type="PANTHER" id="PTHR12940:SF0">
    <property type="entry name" value="SPLICING FACTOR ESS-2 HOMOLOG"/>
    <property type="match status" value="1"/>
</dbReference>
<reference evidence="5 6" key="2">
    <citation type="submission" date="2018-11" db="EMBL/GenBank/DDBJ databases">
        <authorList>
            <consortium name="Pathogen Informatics"/>
        </authorList>
    </citation>
    <scope>NUCLEOTIDE SEQUENCE [LARGE SCALE GENOMIC DNA]</scope>
</reference>
<name>A0A183ID13_9BILA</name>
<keyword evidence="3" id="KW-0539">Nucleus</keyword>
<evidence type="ECO:0000256" key="2">
    <source>
        <dbReference type="ARBA" id="ARBA00009072"/>
    </source>
</evidence>
<feature type="region of interest" description="Disordered" evidence="4">
    <location>
        <begin position="372"/>
        <end position="420"/>
    </location>
</feature>
<dbReference type="AlphaFoldDB" id="A0A183ID13"/>
<evidence type="ECO:0000256" key="3">
    <source>
        <dbReference type="ARBA" id="ARBA00023242"/>
    </source>
</evidence>
<evidence type="ECO:0000313" key="6">
    <source>
        <dbReference type="Proteomes" id="UP000270296"/>
    </source>
</evidence>
<keyword evidence="6" id="KW-1185">Reference proteome</keyword>
<evidence type="ECO:0000313" key="5">
    <source>
        <dbReference type="EMBL" id="VDO94566.1"/>
    </source>
</evidence>